<evidence type="ECO:0000256" key="6">
    <source>
        <dbReference type="ARBA" id="ARBA00022679"/>
    </source>
</evidence>
<feature type="domain" description="4'-phosphopantetheinyl transferase" evidence="12">
    <location>
        <begin position="133"/>
        <end position="240"/>
    </location>
</feature>
<accession>A0ABY6MU19</accession>
<evidence type="ECO:0000313" key="15">
    <source>
        <dbReference type="Proteomes" id="UP001163266"/>
    </source>
</evidence>
<dbReference type="RefSeq" id="WP_264893266.1">
    <property type="nucleotide sequence ID" value="NZ_CP110257.1"/>
</dbReference>
<dbReference type="InterPro" id="IPR041354">
    <property type="entry name" value="4PPT_N"/>
</dbReference>
<comment type="similarity">
    <text evidence="3">Belongs to the P-Pant transferase superfamily. EntD family.</text>
</comment>
<dbReference type="SUPFAM" id="SSF56214">
    <property type="entry name" value="4'-phosphopantetheinyl transferase"/>
    <property type="match status" value="1"/>
</dbReference>
<evidence type="ECO:0000256" key="10">
    <source>
        <dbReference type="ARBA" id="ARBA00049176"/>
    </source>
</evidence>
<evidence type="ECO:0000259" key="13">
    <source>
        <dbReference type="Pfam" id="PF17837"/>
    </source>
</evidence>
<evidence type="ECO:0000256" key="8">
    <source>
        <dbReference type="ARBA" id="ARBA00029894"/>
    </source>
</evidence>
<comment type="function">
    <text evidence="1">Involved in the biosynthesis of the siderophore enterobactin (enterochelin), which is a macrocyclic trimeric lactone of N-(2,3-dihydroxybenzoyl)-serine. The serine trilactone serves as a scaffolding for the three catechol functionalities that provide hexadentate coordination for the tightly ligated iron(2+) atoms. Plays an essential role in the assembly of the enterobactin by catalyzing the transfer of the 4'-phosphopantetheine (Ppant) moiety from coenzyme A to the apo-domains of both EntB (ArCP domain) and EntF (PCP domain) to yield their holo-forms which make them competent for the activation of 2,3-dihydroxybenzoate (DHB) and L-serine, respectively.</text>
</comment>
<dbReference type="InterPro" id="IPR003542">
    <property type="entry name" value="Enbac_synth_compD-like"/>
</dbReference>
<dbReference type="GO" id="GO:0016740">
    <property type="term" value="F:transferase activity"/>
    <property type="evidence" value="ECO:0007669"/>
    <property type="project" value="UniProtKB-KW"/>
</dbReference>
<comment type="catalytic activity">
    <reaction evidence="11">
        <text>apo-[peptidyl-carrier protein] + CoA = holo-[peptidyl-carrier protein] + adenosine 3',5'-bisphosphate + H(+)</text>
        <dbReference type="Rhea" id="RHEA:46228"/>
        <dbReference type="Rhea" id="RHEA-COMP:11479"/>
        <dbReference type="Rhea" id="RHEA-COMP:11480"/>
        <dbReference type="ChEBI" id="CHEBI:15378"/>
        <dbReference type="ChEBI" id="CHEBI:29999"/>
        <dbReference type="ChEBI" id="CHEBI:57287"/>
        <dbReference type="ChEBI" id="CHEBI:58343"/>
        <dbReference type="ChEBI" id="CHEBI:64479"/>
    </reaction>
</comment>
<dbReference type="EMBL" id="CP110257">
    <property type="protein sequence ID" value="UZD55512.1"/>
    <property type="molecule type" value="Genomic_DNA"/>
</dbReference>
<dbReference type="Proteomes" id="UP001163266">
    <property type="component" value="Chromosome"/>
</dbReference>
<protein>
    <recommendedName>
        <fullName evidence="5">Enterobactin synthase component D</fullName>
    </recommendedName>
    <alternativeName>
        <fullName evidence="8">4'-phosphopantetheinyl transferase EntD</fullName>
    </alternativeName>
    <alternativeName>
        <fullName evidence="9">Enterochelin synthase D</fullName>
    </alternativeName>
</protein>
<comment type="pathway">
    <text evidence="2">Siderophore biosynthesis; enterobactin biosynthesis.</text>
</comment>
<feature type="domain" description="4'-phosphopantetheinyl transferase N-terminal" evidence="13">
    <location>
        <begin position="63"/>
        <end position="125"/>
    </location>
</feature>
<comment type="catalytic activity">
    <reaction evidence="10">
        <text>apo-[aryl-carrier protein] + CoA = holo-[aryl-carrier protein] + adenosine 3',5'-bisphosphate + H(+)</text>
        <dbReference type="Rhea" id="RHEA:48404"/>
        <dbReference type="Rhea" id="RHEA-COMP:15903"/>
        <dbReference type="Rhea" id="RHEA-COMP:17557"/>
        <dbReference type="ChEBI" id="CHEBI:15378"/>
        <dbReference type="ChEBI" id="CHEBI:29999"/>
        <dbReference type="ChEBI" id="CHEBI:57287"/>
        <dbReference type="ChEBI" id="CHEBI:58343"/>
        <dbReference type="ChEBI" id="CHEBI:64479"/>
    </reaction>
</comment>
<reference evidence="14" key="1">
    <citation type="submission" date="2022-10" db="EMBL/GenBank/DDBJ databases">
        <title>Complete genome sequence of Schlegelella aquatica LMG 23380.</title>
        <authorList>
            <person name="Musilova J."/>
            <person name="Kourilova X."/>
            <person name="Bezdicek M."/>
            <person name="Hermankova K."/>
            <person name="Obruca S."/>
            <person name="Sedlar K."/>
        </authorList>
    </citation>
    <scope>NUCLEOTIDE SEQUENCE</scope>
    <source>
        <strain evidence="14">LMG 23380</strain>
    </source>
</reference>
<dbReference type="PANTHER" id="PTHR38096">
    <property type="entry name" value="ENTEROBACTIN SYNTHASE COMPONENT D"/>
    <property type="match status" value="1"/>
</dbReference>
<evidence type="ECO:0000259" key="12">
    <source>
        <dbReference type="Pfam" id="PF01648"/>
    </source>
</evidence>
<evidence type="ECO:0000256" key="1">
    <source>
        <dbReference type="ARBA" id="ARBA00003937"/>
    </source>
</evidence>
<evidence type="ECO:0000256" key="5">
    <source>
        <dbReference type="ARBA" id="ARBA00019087"/>
    </source>
</evidence>
<name>A0ABY6MU19_9BURK</name>
<keyword evidence="15" id="KW-1185">Reference proteome</keyword>
<evidence type="ECO:0000256" key="11">
    <source>
        <dbReference type="ARBA" id="ARBA00049191"/>
    </source>
</evidence>
<evidence type="ECO:0000256" key="4">
    <source>
        <dbReference type="ARBA" id="ARBA00011503"/>
    </source>
</evidence>
<evidence type="ECO:0000256" key="2">
    <source>
        <dbReference type="ARBA" id="ARBA00004993"/>
    </source>
</evidence>
<gene>
    <name evidence="14" type="ORF">OMP39_02685</name>
</gene>
<evidence type="ECO:0000256" key="3">
    <source>
        <dbReference type="ARBA" id="ARBA00008342"/>
    </source>
</evidence>
<dbReference type="Pfam" id="PF17837">
    <property type="entry name" value="4PPT_N"/>
    <property type="match status" value="1"/>
</dbReference>
<evidence type="ECO:0000256" key="7">
    <source>
        <dbReference type="ARBA" id="ARBA00023191"/>
    </source>
</evidence>
<comment type="subunit">
    <text evidence="4">EntB, EntD, EntE, and EntF form a multienzyme complex called enterobactin synthase.</text>
</comment>
<dbReference type="InterPro" id="IPR008278">
    <property type="entry name" value="4-PPantetheinyl_Trfase_dom"/>
</dbReference>
<proteinExistence type="inferred from homology"/>
<evidence type="ECO:0000256" key="9">
    <source>
        <dbReference type="ARBA" id="ARBA00031996"/>
    </source>
</evidence>
<dbReference type="Pfam" id="PF01648">
    <property type="entry name" value="ACPS"/>
    <property type="match status" value="1"/>
</dbReference>
<sequence>MPSIPVPTLLRLLDAERLPLAGDWSHRAPWPGLHTVLLRRQLPAPGWQAPLFALPAQLIAGLPRAVPKRQQEFLLGRLAAHEALKAAGCPATQAWAGQAERRPVWPAGMTGSLSHTDSLVLAVAASTSTGVRSVGVDLESLAPDPEAVRAIEACFDEDERRGLAACPHGLLGGFALKESLYKCLQPLVGGWIDFEDAWVRWSGDPSQPARLTLRKTLAPAFPAGHELQGSVGFFEEHVVAAVAC</sequence>
<keyword evidence="6 14" id="KW-0808">Transferase</keyword>
<evidence type="ECO:0000313" key="14">
    <source>
        <dbReference type="EMBL" id="UZD55512.1"/>
    </source>
</evidence>
<dbReference type="PRINTS" id="PR01399">
    <property type="entry name" value="ENTSNTHTASED"/>
</dbReference>
<organism evidence="14 15">
    <name type="scientific">Caldimonas aquatica</name>
    <dbReference type="NCBI Taxonomy" id="376175"/>
    <lineage>
        <taxon>Bacteria</taxon>
        <taxon>Pseudomonadati</taxon>
        <taxon>Pseudomonadota</taxon>
        <taxon>Betaproteobacteria</taxon>
        <taxon>Burkholderiales</taxon>
        <taxon>Sphaerotilaceae</taxon>
        <taxon>Caldimonas</taxon>
    </lineage>
</organism>
<dbReference type="PANTHER" id="PTHR38096:SF1">
    <property type="entry name" value="ENTEROBACTIN SYNTHASE COMPONENT D"/>
    <property type="match status" value="1"/>
</dbReference>
<dbReference type="InterPro" id="IPR037143">
    <property type="entry name" value="4-PPantetheinyl_Trfase_dom_sf"/>
</dbReference>
<dbReference type="Gene3D" id="3.90.470.20">
    <property type="entry name" value="4'-phosphopantetheinyl transferase domain"/>
    <property type="match status" value="1"/>
</dbReference>
<keyword evidence="7" id="KW-0259">Enterobactin biosynthesis</keyword>